<dbReference type="InterPro" id="IPR006598">
    <property type="entry name" value="CAP10"/>
</dbReference>
<feature type="transmembrane region" description="Helical" evidence="1">
    <location>
        <begin position="301"/>
        <end position="320"/>
    </location>
</feature>
<accession>A0A167FES0</accession>
<name>A0A167FES0_9HYPO</name>
<evidence type="ECO:0000313" key="3">
    <source>
        <dbReference type="EMBL" id="OAA45167.1"/>
    </source>
</evidence>
<dbReference type="EMBL" id="AZHA01000009">
    <property type="protein sequence ID" value="OAA45167.1"/>
    <property type="molecule type" value="Genomic_DNA"/>
</dbReference>
<dbReference type="AlphaFoldDB" id="A0A167FES0"/>
<dbReference type="SMART" id="SM00672">
    <property type="entry name" value="CAP10"/>
    <property type="match status" value="1"/>
</dbReference>
<dbReference type="PANTHER" id="PTHR12203">
    <property type="entry name" value="KDEL LYS-ASP-GLU-LEU CONTAINING - RELATED"/>
    <property type="match status" value="1"/>
</dbReference>
<feature type="transmembrane region" description="Helical" evidence="1">
    <location>
        <begin position="164"/>
        <end position="182"/>
    </location>
</feature>
<reference evidence="3 4" key="1">
    <citation type="journal article" date="2016" name="Genome Biol. Evol.">
        <title>Divergent and convergent evolution of fungal pathogenicity.</title>
        <authorList>
            <person name="Shang Y."/>
            <person name="Xiao G."/>
            <person name="Zheng P."/>
            <person name="Cen K."/>
            <person name="Zhan S."/>
            <person name="Wang C."/>
        </authorList>
    </citation>
    <scope>NUCLEOTIDE SEQUENCE [LARGE SCALE GENOMIC DNA]</scope>
    <source>
        <strain evidence="3 4">RCEF 3172</strain>
    </source>
</reference>
<feature type="transmembrane region" description="Helical" evidence="1">
    <location>
        <begin position="136"/>
        <end position="158"/>
    </location>
</feature>
<dbReference type="OrthoDB" id="202415at2759"/>
<feature type="transmembrane region" description="Helical" evidence="1">
    <location>
        <begin position="327"/>
        <end position="347"/>
    </location>
</feature>
<proteinExistence type="predicted"/>
<comment type="caution">
    <text evidence="3">The sequence shown here is derived from an EMBL/GenBank/DDBJ whole genome shotgun (WGS) entry which is preliminary data.</text>
</comment>
<organism evidence="3 4">
    <name type="scientific">Beauveria brongniartii RCEF 3172</name>
    <dbReference type="NCBI Taxonomy" id="1081107"/>
    <lineage>
        <taxon>Eukaryota</taxon>
        <taxon>Fungi</taxon>
        <taxon>Dikarya</taxon>
        <taxon>Ascomycota</taxon>
        <taxon>Pezizomycotina</taxon>
        <taxon>Sordariomycetes</taxon>
        <taxon>Hypocreomycetidae</taxon>
        <taxon>Hypocreales</taxon>
        <taxon>Cordycipitaceae</taxon>
        <taxon>Beauveria</taxon>
        <taxon>Beauveria brongniartii</taxon>
    </lineage>
</organism>
<evidence type="ECO:0000259" key="2">
    <source>
        <dbReference type="SMART" id="SM00672"/>
    </source>
</evidence>
<dbReference type="Proteomes" id="UP000076863">
    <property type="component" value="Unassembled WGS sequence"/>
</dbReference>
<keyword evidence="1" id="KW-0812">Transmembrane</keyword>
<keyword evidence="4" id="KW-1185">Reference proteome</keyword>
<evidence type="ECO:0000313" key="4">
    <source>
        <dbReference type="Proteomes" id="UP000076863"/>
    </source>
</evidence>
<keyword evidence="1" id="KW-1133">Transmembrane helix</keyword>
<gene>
    <name evidence="3" type="ORF">BBO_03745</name>
</gene>
<feature type="transmembrane region" description="Helical" evidence="1">
    <location>
        <begin position="203"/>
        <end position="224"/>
    </location>
</feature>
<sequence>MTPTLSPKSQDRTAALAAATLLCELLTQRLLTRSTELPSEALAWVLLPLLVRAGGRQRRGGEGEEIAPPPSSTAKGSGAVLFAAGIAAASFCRAENGTPRFHGAQPALVPILLAAQRSMQGDAADATQDHSGSASLVFTSIGAACVIAAVAVLDLFIWDLRKCIYASVALMAVAVAYMTLLPRRRRRAVIVPPVRIEQDVEQLSRWVVFGVAFAFIIQTLVFGLTTGSLLRTFAAAVFKCLTWFFAIQLVSLSPPIADLNCDLTDGPNQTRDVSWTALPSMGVFTLMAGESPFFQSSAFRPLLHMALSGLSLGQVIYALPSRAKSRSTLWVFMLVTLIPYGANMVAIRRAESAVQHTFGANREHPVDILMRGANAQFSGLLHRQSKSLEEAQAEYRRRYEIEPPPGFEGWYRFAVAHKSPIIDEFDMIHKQVAPFLKLSGVELRRIMDAAFYADGSELWFCEYHRKEARVRCNHPHRSYDRHISSLFETVGKFAGAELPDVRFLVNHLDEPTVVLPSDKTMEVRVTNLSRQPTWTNITRECVAHRAENSHAKDERESYALPFIKDAASAMDICRHPEYEHLHGLFISPVSFRLTEGMVPVLSTGAPSTMGDILVPSPAYMETEFVYDSDQEPDFDEKTNNLYWAGSTTGAFAHDDGWRAYHRQRFVQFAQNLGREQYYYLREENDSVERMASSFLNGRLYNVAFTRIFQCAARVCRTQRAFFPGGAWADKDAALRSRLAFDLDGNGISGRYYKLLASGSLPLKQTLLREWHDERILPWVHYAPVSQSLEELPELVAYLTSTVSGRERAKEMAGKGREWYGKAMRREDMAVYVYRLMLELARLQDPNRQPRA</sequence>
<feature type="domain" description="Glycosyl transferase CAP10" evidence="2">
    <location>
        <begin position="559"/>
        <end position="846"/>
    </location>
</feature>
<keyword evidence="1" id="KW-0472">Membrane</keyword>
<dbReference type="PANTHER" id="PTHR12203:SF61">
    <property type="entry name" value="CAPSULE PROTEIN"/>
    <property type="match status" value="1"/>
</dbReference>
<dbReference type="InterPro" id="IPR051091">
    <property type="entry name" value="O-Glucosyltr/Glycosyltrsf_90"/>
</dbReference>
<evidence type="ECO:0000256" key="1">
    <source>
        <dbReference type="SAM" id="Phobius"/>
    </source>
</evidence>
<dbReference type="Pfam" id="PF05686">
    <property type="entry name" value="Glyco_transf_90"/>
    <property type="match status" value="1"/>
</dbReference>
<protein>
    <submittedName>
        <fullName evidence="3">Lipopolysaccharide-modifying protein</fullName>
    </submittedName>
</protein>